<name>A0A3P8ARD4_HELPZ</name>
<evidence type="ECO:0000313" key="3">
    <source>
        <dbReference type="Proteomes" id="UP000050761"/>
    </source>
</evidence>
<evidence type="ECO:0000256" key="1">
    <source>
        <dbReference type="SAM" id="MobiDB-lite"/>
    </source>
</evidence>
<protein>
    <submittedName>
        <fullName evidence="4">TIMELESS-interacting protein</fullName>
    </submittedName>
</protein>
<evidence type="ECO:0000313" key="2">
    <source>
        <dbReference type="EMBL" id="VDO67058.1"/>
    </source>
</evidence>
<organism evidence="2">
    <name type="scientific">Heligmosomoides polygyrus</name>
    <name type="common">Parasitic roundworm</name>
    <dbReference type="NCBI Taxonomy" id="6339"/>
    <lineage>
        <taxon>Eukaryota</taxon>
        <taxon>Metazoa</taxon>
        <taxon>Ecdysozoa</taxon>
        <taxon>Nematoda</taxon>
        <taxon>Chromadorea</taxon>
        <taxon>Rhabditida</taxon>
        <taxon>Rhabditina</taxon>
        <taxon>Rhabditomorpha</taxon>
        <taxon>Strongyloidea</taxon>
        <taxon>Heligmosomidae</taxon>
        <taxon>Heligmosomoides</taxon>
    </lineage>
</organism>
<accession>A0A3P8ARD4</accession>
<sequence length="156" mass="17944">MSVMPKDSILSTFLSSIRLQNRTFLNKFTLKQRTLGSSLPHDSAAEEEEQEEFVHKLTTDEVPTSPKSPGMKPGTIERLRENARESIEKRVQKKREHGARLMAIQRPEGHTMSVRDGMLNIAIPHRNANDTRPDVHTSFITFTFSDYLMSLWKQCF</sequence>
<evidence type="ECO:0000313" key="4">
    <source>
        <dbReference type="WBParaSite" id="HPBE_0000613301-mRNA-1"/>
    </source>
</evidence>
<dbReference type="Proteomes" id="UP000050761">
    <property type="component" value="Unassembled WGS sequence"/>
</dbReference>
<dbReference type="EMBL" id="UZAH01025603">
    <property type="protein sequence ID" value="VDO67058.1"/>
    <property type="molecule type" value="Genomic_DNA"/>
</dbReference>
<feature type="region of interest" description="Disordered" evidence="1">
    <location>
        <begin position="38"/>
        <end position="75"/>
    </location>
</feature>
<dbReference type="AlphaFoldDB" id="A0A3P8ARD4"/>
<keyword evidence="3" id="KW-1185">Reference proteome</keyword>
<reference evidence="2 3" key="1">
    <citation type="submission" date="2018-11" db="EMBL/GenBank/DDBJ databases">
        <authorList>
            <consortium name="Pathogen Informatics"/>
        </authorList>
    </citation>
    <scope>NUCLEOTIDE SEQUENCE [LARGE SCALE GENOMIC DNA]</scope>
</reference>
<reference evidence="4" key="2">
    <citation type="submission" date="2019-09" db="UniProtKB">
        <authorList>
            <consortium name="WormBaseParasite"/>
        </authorList>
    </citation>
    <scope>IDENTIFICATION</scope>
</reference>
<proteinExistence type="predicted"/>
<dbReference type="WBParaSite" id="HPBE_0000613301-mRNA-1">
    <property type="protein sequence ID" value="HPBE_0000613301-mRNA-1"/>
    <property type="gene ID" value="HPBE_0000613301"/>
</dbReference>
<gene>
    <name evidence="2" type="ORF">HPBE_LOCUS6134</name>
</gene>